<name>A0A3D8JWI9_9BURK</name>
<dbReference type="GO" id="GO:0046872">
    <property type="term" value="F:metal ion binding"/>
    <property type="evidence" value="ECO:0007669"/>
    <property type="project" value="UniProtKB-KW"/>
</dbReference>
<keyword evidence="2" id="KW-0808">Transferase</keyword>
<comment type="cofactor">
    <cofactor evidence="1">
        <name>Zn(2+)</name>
        <dbReference type="ChEBI" id="CHEBI:29105"/>
    </cofactor>
</comment>
<evidence type="ECO:0000256" key="4">
    <source>
        <dbReference type="ARBA" id="ARBA00022833"/>
    </source>
</evidence>
<sequence>MSKPKVIVTVAPTGGMASKKMNPALPTQPQEIADDTYRCYNAGASVVAVHARRLDDEATCDPAIYSQINRLIRDKCDIILNNSTGGGINGDMVRELDNGLWEIQWEERLKGMQGDGVEMCTLDAQTVIASFGGKEILVATPPSRIRQIAEMMKARGIKPEWEVFGLADIVQDVQRAINEGLDDAPHFINIVIGANAFQGALPYTPRLLQTMVDHLPQKTVFNVSAIGAAQLPAAMNSLLLGGHVRVGLEDNLYYRQGELATNVQLVERLVRLVREMGYEPATPSEAREIIGLQPLRETIHAAGMEA</sequence>
<dbReference type="InterPro" id="IPR008567">
    <property type="entry name" value="BKACE"/>
</dbReference>
<evidence type="ECO:0000256" key="1">
    <source>
        <dbReference type="ARBA" id="ARBA00001947"/>
    </source>
</evidence>
<evidence type="ECO:0000313" key="5">
    <source>
        <dbReference type="EMBL" id="RDU97513.1"/>
    </source>
</evidence>
<dbReference type="EMBL" id="QRGA01000009">
    <property type="protein sequence ID" value="RDU97513.1"/>
    <property type="molecule type" value="Genomic_DNA"/>
</dbReference>
<proteinExistence type="predicted"/>
<dbReference type="InterPro" id="IPR013785">
    <property type="entry name" value="Aldolase_TIM"/>
</dbReference>
<keyword evidence="6" id="KW-1185">Reference proteome</keyword>
<gene>
    <name evidence="5" type="ORF">DWV00_16630</name>
</gene>
<reference evidence="5 6" key="1">
    <citation type="submission" date="2018-08" db="EMBL/GenBank/DDBJ databases">
        <title>Paraburkholderia sp. DHOM06 isolated from forest soil.</title>
        <authorList>
            <person name="Gao Z.-H."/>
            <person name="Qiu L.-H."/>
        </authorList>
    </citation>
    <scope>NUCLEOTIDE SEQUENCE [LARGE SCALE GENOMIC DNA]</scope>
    <source>
        <strain evidence="5 6">DHOM06</strain>
    </source>
</reference>
<dbReference type="OrthoDB" id="9155960at2"/>
<dbReference type="RefSeq" id="WP_115534700.1">
    <property type="nucleotide sequence ID" value="NZ_QRGA01000009.1"/>
</dbReference>
<dbReference type="AlphaFoldDB" id="A0A3D8JWI9"/>
<evidence type="ECO:0000256" key="3">
    <source>
        <dbReference type="ARBA" id="ARBA00022723"/>
    </source>
</evidence>
<accession>A0A3D8JWI9</accession>
<dbReference type="Proteomes" id="UP000256838">
    <property type="component" value="Unassembled WGS sequence"/>
</dbReference>
<dbReference type="Pfam" id="PF05853">
    <property type="entry name" value="BKACE"/>
    <property type="match status" value="1"/>
</dbReference>
<keyword evidence="3" id="KW-0479">Metal-binding</keyword>
<comment type="caution">
    <text evidence="5">The sequence shown here is derived from an EMBL/GenBank/DDBJ whole genome shotgun (WGS) entry which is preliminary data.</text>
</comment>
<dbReference type="GO" id="GO:0043720">
    <property type="term" value="F:3-keto-5-aminohexanoate cleavage activity"/>
    <property type="evidence" value="ECO:0007669"/>
    <property type="project" value="InterPro"/>
</dbReference>
<organism evidence="5 6">
    <name type="scientific">Trinickia dinghuensis</name>
    <dbReference type="NCBI Taxonomy" id="2291023"/>
    <lineage>
        <taxon>Bacteria</taxon>
        <taxon>Pseudomonadati</taxon>
        <taxon>Pseudomonadota</taxon>
        <taxon>Betaproteobacteria</taxon>
        <taxon>Burkholderiales</taxon>
        <taxon>Burkholderiaceae</taxon>
        <taxon>Trinickia</taxon>
    </lineage>
</organism>
<protein>
    <submittedName>
        <fullName evidence="5">3-keto-5-aminohexanoate cleavage protein</fullName>
    </submittedName>
</protein>
<evidence type="ECO:0000256" key="2">
    <source>
        <dbReference type="ARBA" id="ARBA00022679"/>
    </source>
</evidence>
<keyword evidence="4" id="KW-0862">Zinc</keyword>
<evidence type="ECO:0000313" key="6">
    <source>
        <dbReference type="Proteomes" id="UP000256838"/>
    </source>
</evidence>
<dbReference type="PANTHER" id="PTHR37418:SF2">
    <property type="entry name" value="3-KETO-5-AMINOHEXANOATE CLEAVAGE ENZYME"/>
    <property type="match status" value="1"/>
</dbReference>
<dbReference type="PANTHER" id="PTHR37418">
    <property type="entry name" value="3-KETO-5-AMINOHEXANOATE CLEAVAGE ENZYME-RELATED"/>
    <property type="match status" value="1"/>
</dbReference>
<dbReference type="Gene3D" id="3.20.20.70">
    <property type="entry name" value="Aldolase class I"/>
    <property type="match status" value="1"/>
</dbReference>